<protein>
    <submittedName>
        <fullName evidence="1">Uncharacterized protein</fullName>
    </submittedName>
</protein>
<gene>
    <name evidence="1" type="ORF">BFN67_06725</name>
</gene>
<dbReference type="RefSeq" id="WP_080921254.1">
    <property type="nucleotide sequence ID" value="NZ_MDET01000045.1"/>
</dbReference>
<sequence length="91" mass="10214">MTVRDDDNTVAAKPPLDHRAMRAISPLPPPEEVFIDWLMSVPMSADLAAAARRQIALIDRRMPYHPDVQCLRMLLLAIVGGGDWRSPLRNL</sequence>
<dbReference type="Proteomes" id="UP000191905">
    <property type="component" value="Unassembled WGS sequence"/>
</dbReference>
<keyword evidence="2" id="KW-1185">Reference proteome</keyword>
<dbReference type="AlphaFoldDB" id="A0A1V8RLC6"/>
<evidence type="ECO:0000313" key="1">
    <source>
        <dbReference type="EMBL" id="OQM74015.1"/>
    </source>
</evidence>
<dbReference type="OrthoDB" id="8098377at2"/>
<evidence type="ECO:0000313" key="2">
    <source>
        <dbReference type="Proteomes" id="UP000191905"/>
    </source>
</evidence>
<reference evidence="1 2" key="1">
    <citation type="journal article" date="2016" name="Int. J. Syst. Evol. Microbiol.">
        <title>Pseudaminobacter manganicus sp. nov., isolated from sludge of a manganese mine.</title>
        <authorList>
            <person name="Li J."/>
            <person name="Huang J."/>
            <person name="Liao S."/>
            <person name="Wang G."/>
        </authorList>
    </citation>
    <scope>NUCLEOTIDE SEQUENCE [LARGE SCALE GENOMIC DNA]</scope>
    <source>
        <strain evidence="1 2">JH-7</strain>
    </source>
</reference>
<dbReference type="EMBL" id="MDET01000045">
    <property type="protein sequence ID" value="OQM74015.1"/>
    <property type="molecule type" value="Genomic_DNA"/>
</dbReference>
<proteinExistence type="predicted"/>
<name>A0A1V8RLC6_9HYPH</name>
<organism evidence="1 2">
    <name type="scientific">Manganibacter manganicus</name>
    <dbReference type="NCBI Taxonomy" id="1873176"/>
    <lineage>
        <taxon>Bacteria</taxon>
        <taxon>Pseudomonadati</taxon>
        <taxon>Pseudomonadota</taxon>
        <taxon>Alphaproteobacteria</taxon>
        <taxon>Hyphomicrobiales</taxon>
        <taxon>Phyllobacteriaceae</taxon>
        <taxon>Manganibacter</taxon>
    </lineage>
</organism>
<dbReference type="STRING" id="1873176.BFN67_06725"/>
<accession>A0A1V8RLC6</accession>
<comment type="caution">
    <text evidence="1">The sequence shown here is derived from an EMBL/GenBank/DDBJ whole genome shotgun (WGS) entry which is preliminary data.</text>
</comment>